<evidence type="ECO:0000256" key="10">
    <source>
        <dbReference type="RuleBase" id="RU361185"/>
    </source>
</evidence>
<evidence type="ECO:0000256" key="4">
    <source>
        <dbReference type="ARBA" id="ARBA00022729"/>
    </source>
</evidence>
<dbReference type="InterPro" id="IPR013780">
    <property type="entry name" value="Glyco_hydro_b"/>
</dbReference>
<feature type="domain" description="Glycosyl hydrolase family 31 C-terminal" evidence="15">
    <location>
        <begin position="694"/>
        <end position="784"/>
    </location>
</feature>
<reference evidence="17" key="3">
    <citation type="submission" date="2022-06" db="UniProtKB">
        <authorList>
            <consortium name="EnsemblMetazoa"/>
        </authorList>
    </citation>
    <scope>IDENTIFICATION</scope>
</reference>
<keyword evidence="8 10" id="KW-0326">Glycosidase</keyword>
<dbReference type="InterPro" id="IPR025887">
    <property type="entry name" value="Glyco_hydro_31_N_dom"/>
</dbReference>
<evidence type="ECO:0000259" key="13">
    <source>
        <dbReference type="Pfam" id="PF01055"/>
    </source>
</evidence>
<dbReference type="InterPro" id="IPR017853">
    <property type="entry name" value="GH"/>
</dbReference>
<dbReference type="Gene3D" id="3.20.20.80">
    <property type="entry name" value="Glycosidases"/>
    <property type="match status" value="2"/>
</dbReference>
<dbReference type="InterPro" id="IPR048395">
    <property type="entry name" value="Glyco_hydro_31_C"/>
</dbReference>
<dbReference type="GO" id="GO:0090599">
    <property type="term" value="F:alpha-glucosidase activity"/>
    <property type="evidence" value="ECO:0007669"/>
    <property type="project" value="TreeGrafter"/>
</dbReference>
<reference evidence="18" key="1">
    <citation type="journal article" date="2020" name="PLoS Negl. Trop. Dis.">
        <title>High-quality nuclear genome for Sarcoptes scabiei-A critical resource for a neglected parasite.</title>
        <authorList>
            <person name="Korhonen P.K."/>
            <person name="Gasser R.B."/>
            <person name="Ma G."/>
            <person name="Wang T."/>
            <person name="Stroehlein A.J."/>
            <person name="Young N.D."/>
            <person name="Ang C.S."/>
            <person name="Fernando D.D."/>
            <person name="Lu H.C."/>
            <person name="Taylor S."/>
            <person name="Reynolds S.L."/>
            <person name="Mofiz E."/>
            <person name="Najaraj S.H."/>
            <person name="Gowda H."/>
            <person name="Madugundu A."/>
            <person name="Renuse S."/>
            <person name="Holt D."/>
            <person name="Pandey A."/>
            <person name="Papenfuss A.T."/>
            <person name="Fischer K."/>
        </authorList>
    </citation>
    <scope>NUCLEOTIDE SEQUENCE [LARGE SCALE GENOMIC DNA]</scope>
</reference>
<feature type="signal peptide" evidence="12">
    <location>
        <begin position="1"/>
        <end position="25"/>
    </location>
</feature>
<dbReference type="SUPFAM" id="SSF74650">
    <property type="entry name" value="Galactose mutarotase-like"/>
    <property type="match status" value="1"/>
</dbReference>
<sequence length="924" mass="107127">MISNHLKFFVWNFLLLCTVFNSIDAVDRSNFKTCEQSGFCKRNRNLEPKPGRFVLVPDSFSPGPTHNTVLFHLQNVDTQKLYEAKLSSILAGQTFRFQVNELNSARKRFDASDLVLSANIKGSKINIVQQSNHGFTLETLDEKNKHKNKVIVHADPFRMDIYSGQDLVIVANQRGLFNFEHFRTKPKAEDAEQQQQETQNADNQSDRDCNENCWEESFKGSVDSKPNGPMSIGMDFTFVDFDDVYGIPEHADSFSLKNTKGNSDPYRLFNSDVFEYEIHSPMTLYGAYPLMIAHSTKPKTVGLFWFNPSETWIDIESTNTGITGLIKDLISDSKPSKQTHWISETGLLDVFFLLGPTVSEVMHQNAQLTGTTPLPPIYSIGYHQCRWNYFSDKEVMEVDEKADLYDIPLDSIWLDVEYTEGRSKKYFTWDKINFGNWESMITNLTSKGRRLITIIDPHLKKESGYSVYDEATSNNYLTKDPQGEKDFEGWCWPGQSVWPDYLNPAVREWWGDKFNPEFYPGFKDAIVDYWNDMNEPSVFSGPEITAPRDMKHINDIEHREIHNIYGYLMTKSTYDGLLKHRPNLRPFICLDRFSLDLNMTIPMLLSHSVVGISFIGADIGGFFYNPESEEIMIRWYQASIFHPFFRAHAHLDTKRREPWTFSDFTRNSIRHSIRIRYTYLPYMYQLFYENEKIGLPPFRALWMSFPTDPKTLKIETSHMLGSYLLFAPVLEKEAKHVDIYLPKSSDSTSWLDVFTYQVYQGGQDYRFEVDINSIPIFQRSGSIIPKRERLRRAAVLAVNDPITLQIFLDSQGTAEGSLYLDDGQSFDYRNKNAFIEGKLSYEKRTLSYEFRFGDPNSNRAWLERIIIFGYPSKPNRINVQSLNEHDGPNKSVGQLAFRYDSEKHILVIRKPTLSFGQNWKIKIN</sequence>
<feature type="domain" description="Glycoside hydrolase family 31 TIM barrel" evidence="13">
    <location>
        <begin position="596"/>
        <end position="686"/>
    </location>
</feature>
<dbReference type="SUPFAM" id="SSF51445">
    <property type="entry name" value="(Trans)glycosidases"/>
    <property type="match status" value="1"/>
</dbReference>
<dbReference type="GO" id="GO:0005975">
    <property type="term" value="P:carbohydrate metabolic process"/>
    <property type="evidence" value="ECO:0007669"/>
    <property type="project" value="InterPro"/>
</dbReference>
<dbReference type="GO" id="GO:0006491">
    <property type="term" value="P:N-glycan processing"/>
    <property type="evidence" value="ECO:0007669"/>
    <property type="project" value="TreeGrafter"/>
</dbReference>
<dbReference type="Gene3D" id="2.60.40.1760">
    <property type="entry name" value="glycosyl hydrolase (family 31)"/>
    <property type="match status" value="1"/>
</dbReference>
<feature type="domain" description="Glycoside hydrolase family 31 N-terminal" evidence="14">
    <location>
        <begin position="88"/>
        <end position="314"/>
    </location>
</feature>
<protein>
    <recommendedName>
        <fullName evidence="9">Glucosidase II subunit alpha</fullName>
    </recommendedName>
</protein>
<dbReference type="CDD" id="cd14752">
    <property type="entry name" value="GH31_N"/>
    <property type="match status" value="1"/>
</dbReference>
<feature type="domain" description="Glycoside hydrolase family 31 TIM barrel" evidence="13">
    <location>
        <begin position="372"/>
        <end position="588"/>
    </location>
</feature>
<evidence type="ECO:0000256" key="2">
    <source>
        <dbReference type="ARBA" id="ARBA00004833"/>
    </source>
</evidence>
<gene>
    <name evidence="16" type="ORF">SSS_4504</name>
</gene>
<feature type="compositionally biased region" description="Low complexity" evidence="11">
    <location>
        <begin position="193"/>
        <end position="203"/>
    </location>
</feature>
<dbReference type="EMBL" id="WVUK01000066">
    <property type="protein sequence ID" value="KAF7488406.1"/>
    <property type="molecule type" value="Genomic_DNA"/>
</dbReference>
<evidence type="ECO:0000256" key="9">
    <source>
        <dbReference type="ARBA" id="ARBA00042895"/>
    </source>
</evidence>
<keyword evidence="5 10" id="KW-0378">Hydrolase</keyword>
<evidence type="ECO:0000256" key="7">
    <source>
        <dbReference type="ARBA" id="ARBA00023180"/>
    </source>
</evidence>
<evidence type="ECO:0000256" key="3">
    <source>
        <dbReference type="ARBA" id="ARBA00007806"/>
    </source>
</evidence>
<dbReference type="Pfam" id="PF01055">
    <property type="entry name" value="Glyco_hydro_31_2nd"/>
    <property type="match status" value="2"/>
</dbReference>
<comment type="subcellular location">
    <subcellularLocation>
        <location evidence="1">Endoplasmic reticulum</location>
    </subcellularLocation>
</comment>
<dbReference type="GO" id="GO:0030246">
    <property type="term" value="F:carbohydrate binding"/>
    <property type="evidence" value="ECO:0007669"/>
    <property type="project" value="InterPro"/>
</dbReference>
<name>A0A834R475_SARSC</name>
<evidence type="ECO:0000256" key="12">
    <source>
        <dbReference type="SAM" id="SignalP"/>
    </source>
</evidence>
<dbReference type="InterPro" id="IPR011013">
    <property type="entry name" value="Gal_mutarotase_sf_dom"/>
</dbReference>
<organism evidence="16">
    <name type="scientific">Sarcoptes scabiei</name>
    <name type="common">Itch mite</name>
    <name type="synonym">Acarus scabiei</name>
    <dbReference type="NCBI Taxonomy" id="52283"/>
    <lineage>
        <taxon>Eukaryota</taxon>
        <taxon>Metazoa</taxon>
        <taxon>Ecdysozoa</taxon>
        <taxon>Arthropoda</taxon>
        <taxon>Chelicerata</taxon>
        <taxon>Arachnida</taxon>
        <taxon>Acari</taxon>
        <taxon>Acariformes</taxon>
        <taxon>Sarcoptiformes</taxon>
        <taxon>Astigmata</taxon>
        <taxon>Psoroptidia</taxon>
        <taxon>Sarcoptoidea</taxon>
        <taxon>Sarcoptidae</taxon>
        <taxon>Sarcoptinae</taxon>
        <taxon>Sarcoptes</taxon>
    </lineage>
</organism>
<dbReference type="GO" id="GO:0005783">
    <property type="term" value="C:endoplasmic reticulum"/>
    <property type="evidence" value="ECO:0007669"/>
    <property type="project" value="UniProtKB-SubCell"/>
</dbReference>
<dbReference type="InterPro" id="IPR000322">
    <property type="entry name" value="Glyco_hydro_31_TIM"/>
</dbReference>
<keyword evidence="7" id="KW-0325">Glycoprotein</keyword>
<dbReference type="CDD" id="cd06603">
    <property type="entry name" value="GH31_GANC_GANAB_alpha"/>
    <property type="match status" value="1"/>
</dbReference>
<dbReference type="OrthoDB" id="3237269at2759"/>
<feature type="chain" id="PRO_5038259180" description="Glucosidase II subunit alpha" evidence="12">
    <location>
        <begin position="26"/>
        <end position="924"/>
    </location>
</feature>
<evidence type="ECO:0000259" key="15">
    <source>
        <dbReference type="Pfam" id="PF21365"/>
    </source>
</evidence>
<dbReference type="Gene3D" id="2.60.40.1180">
    <property type="entry name" value="Golgi alpha-mannosidase II"/>
    <property type="match status" value="2"/>
</dbReference>
<comment type="pathway">
    <text evidence="2">Glycan metabolism; N-glycan metabolism.</text>
</comment>
<keyword evidence="18" id="KW-1185">Reference proteome</keyword>
<evidence type="ECO:0000256" key="1">
    <source>
        <dbReference type="ARBA" id="ARBA00004240"/>
    </source>
</evidence>
<dbReference type="AlphaFoldDB" id="A0A834R475"/>
<dbReference type="PANTHER" id="PTHR22762">
    <property type="entry name" value="ALPHA-GLUCOSIDASE"/>
    <property type="match status" value="1"/>
</dbReference>
<evidence type="ECO:0000313" key="18">
    <source>
        <dbReference type="Proteomes" id="UP000070412"/>
    </source>
</evidence>
<keyword evidence="6" id="KW-0256">Endoplasmic reticulum</keyword>
<accession>A0A834R475</accession>
<reference evidence="16" key="2">
    <citation type="submission" date="2020-01" db="EMBL/GenBank/DDBJ databases">
        <authorList>
            <person name="Korhonen P.K.K."/>
            <person name="Guangxu M.G."/>
            <person name="Wang T.W."/>
            <person name="Stroehlein A.J.S."/>
            <person name="Young N.D."/>
            <person name="Ang C.-S.A."/>
            <person name="Fernando D.W.F."/>
            <person name="Lu H.L."/>
            <person name="Taylor S.T."/>
            <person name="Ehtesham M.E.M."/>
            <person name="Najaraj S.H.N."/>
            <person name="Harsha G.H.G."/>
            <person name="Madugundu A.M."/>
            <person name="Renuse S.R."/>
            <person name="Holt D.H."/>
            <person name="Pandey A.P."/>
            <person name="Papenfuss A.P."/>
            <person name="Gasser R.B.G."/>
            <person name="Fischer K.F."/>
        </authorList>
    </citation>
    <scope>NUCLEOTIDE SEQUENCE</scope>
    <source>
        <strain evidence="16">SSS_KF_BRIS2020</strain>
    </source>
</reference>
<feature type="region of interest" description="Disordered" evidence="11">
    <location>
        <begin position="186"/>
        <end position="210"/>
    </location>
</feature>
<evidence type="ECO:0000256" key="6">
    <source>
        <dbReference type="ARBA" id="ARBA00022824"/>
    </source>
</evidence>
<evidence type="ECO:0000313" key="17">
    <source>
        <dbReference type="EnsemblMetazoa" id="KAF7488406.1"/>
    </source>
</evidence>
<evidence type="ECO:0000256" key="5">
    <source>
        <dbReference type="ARBA" id="ARBA00022801"/>
    </source>
</evidence>
<dbReference type="EnsemblMetazoa" id="SSS_4504s_mrna">
    <property type="protein sequence ID" value="KAF7488406.1"/>
    <property type="gene ID" value="SSS_4504"/>
</dbReference>
<evidence type="ECO:0000259" key="14">
    <source>
        <dbReference type="Pfam" id="PF13802"/>
    </source>
</evidence>
<dbReference type="Pfam" id="PF13802">
    <property type="entry name" value="Gal_mutarotas_2"/>
    <property type="match status" value="1"/>
</dbReference>
<proteinExistence type="inferred from homology"/>
<dbReference type="Pfam" id="PF21365">
    <property type="entry name" value="Glyco_hydro_31_3rd"/>
    <property type="match status" value="1"/>
</dbReference>
<dbReference type="Proteomes" id="UP000070412">
    <property type="component" value="Unassembled WGS sequence"/>
</dbReference>
<dbReference type="SUPFAM" id="SSF51011">
    <property type="entry name" value="Glycosyl hydrolase domain"/>
    <property type="match status" value="1"/>
</dbReference>
<dbReference type="PANTHER" id="PTHR22762:SF54">
    <property type="entry name" value="BCDNA.GH04962"/>
    <property type="match status" value="1"/>
</dbReference>
<evidence type="ECO:0000256" key="8">
    <source>
        <dbReference type="ARBA" id="ARBA00023295"/>
    </source>
</evidence>
<evidence type="ECO:0000256" key="11">
    <source>
        <dbReference type="SAM" id="MobiDB-lite"/>
    </source>
</evidence>
<comment type="similarity">
    <text evidence="3 10">Belongs to the glycosyl hydrolase 31 family.</text>
</comment>
<evidence type="ECO:0000313" key="16">
    <source>
        <dbReference type="EMBL" id="KAF7488406.1"/>
    </source>
</evidence>
<keyword evidence="4 12" id="KW-0732">Signal</keyword>